<sequence length="99" mass="10684">MDACRSEYKSFSDDYQKTHALLADSMKEVGWKDQYALGATVLSNYQAMQTLVGTAMTKAVTDAAQEAAGQVGVGVDAEDVGKFGMWLRTVVKAVTNRKG</sequence>
<keyword evidence="2" id="KW-1185">Reference proteome</keyword>
<name>A0ABV4ZBX7_9PSED</name>
<dbReference type="EMBL" id="JBHFXX010000009">
    <property type="protein sequence ID" value="MFB3801357.1"/>
    <property type="molecule type" value="Genomic_DNA"/>
</dbReference>
<feature type="non-terminal residue" evidence="1">
    <location>
        <position position="99"/>
    </location>
</feature>
<dbReference type="Proteomes" id="UP001577047">
    <property type="component" value="Unassembled WGS sequence"/>
</dbReference>
<gene>
    <name evidence="1" type="ORF">ACE1YR_13130</name>
</gene>
<evidence type="ECO:0000313" key="1">
    <source>
        <dbReference type="EMBL" id="MFB3801357.1"/>
    </source>
</evidence>
<dbReference type="RefSeq" id="WP_304484542.1">
    <property type="nucleotide sequence ID" value="NZ_JAUQOQ010000009.1"/>
</dbReference>
<comment type="caution">
    <text evidence="1">The sequence shown here is derived from an EMBL/GenBank/DDBJ whole genome shotgun (WGS) entry which is preliminary data.</text>
</comment>
<accession>A0ABV4ZBX7</accession>
<proteinExistence type="predicted"/>
<reference evidence="1 2" key="1">
    <citation type="submission" date="2024-09" db="EMBL/GenBank/DDBJ databases">
        <authorList>
            <person name="Fullem K."/>
        </authorList>
    </citation>
    <scope>NUCLEOTIDE SEQUENCE [LARGE SCALE GENOMIC DNA]</scope>
    <source>
        <strain evidence="2">K1(2024)</strain>
    </source>
</reference>
<evidence type="ECO:0000313" key="2">
    <source>
        <dbReference type="Proteomes" id="UP001577047"/>
    </source>
</evidence>
<protein>
    <submittedName>
        <fullName evidence="1">Uncharacterized protein</fullName>
    </submittedName>
</protein>
<organism evidence="1 2">
    <name type="scientific">Pseudomonas boreofloridensis</name>
    <dbReference type="NCBI Taxonomy" id="3064348"/>
    <lineage>
        <taxon>Bacteria</taxon>
        <taxon>Pseudomonadati</taxon>
        <taxon>Pseudomonadota</taxon>
        <taxon>Gammaproteobacteria</taxon>
        <taxon>Pseudomonadales</taxon>
        <taxon>Pseudomonadaceae</taxon>
        <taxon>Pseudomonas</taxon>
    </lineage>
</organism>